<dbReference type="EMBL" id="JAQHRD010000006">
    <property type="protein sequence ID" value="KAJ6440048.1"/>
    <property type="molecule type" value="Genomic_DNA"/>
</dbReference>
<dbReference type="PANTHER" id="PTHR34822">
    <property type="entry name" value="GRPB DOMAIN PROTEIN (AFU_ORTHOLOGUE AFUA_1G01530)"/>
    <property type="match status" value="1"/>
</dbReference>
<sequence>MAPSVEAIIKQYDWSPEGIEKVSARKIPNNIEIVEPDPTWPDRYALLKARIEAALPPSTLLHIAHAGSTSVPGLPAKDVVDIDVEVADPADEAAYVPALEAAGWHFRAREPRWHQHRFFSSYPPLAANLHVFGPDCPEVARHRVFRDWLAKSPEDRALYVAAKRRAAEDAVKAGERLEAYNLRKEPVIREILQRAFRDAGYIQ</sequence>
<dbReference type="Proteomes" id="UP001163105">
    <property type="component" value="Unassembled WGS sequence"/>
</dbReference>
<protein>
    <submittedName>
        <fullName evidence="1">GrpB domain-containingprotein</fullName>
    </submittedName>
</protein>
<name>A0AB34FLL8_9HYPO</name>
<dbReference type="SUPFAM" id="SSF81301">
    <property type="entry name" value="Nucleotidyltransferase"/>
    <property type="match status" value="1"/>
</dbReference>
<keyword evidence="2" id="KW-1185">Reference proteome</keyword>
<evidence type="ECO:0000313" key="1">
    <source>
        <dbReference type="EMBL" id="KAJ6440048.1"/>
    </source>
</evidence>
<dbReference type="Gene3D" id="3.30.460.10">
    <property type="entry name" value="Beta Polymerase, domain 2"/>
    <property type="match status" value="1"/>
</dbReference>
<comment type="caution">
    <text evidence="1">The sequence shown here is derived from an EMBL/GenBank/DDBJ whole genome shotgun (WGS) entry which is preliminary data.</text>
</comment>
<proteinExistence type="predicted"/>
<dbReference type="PANTHER" id="PTHR34822:SF1">
    <property type="entry name" value="GRPB FAMILY PROTEIN"/>
    <property type="match status" value="1"/>
</dbReference>
<reference evidence="1" key="1">
    <citation type="submission" date="2023-01" db="EMBL/GenBank/DDBJ databases">
        <title>The growth and conidiation of Purpureocillium lavendulum are regulated by nitrogen source and histone H3K14 acetylation.</title>
        <authorList>
            <person name="Tang P."/>
            <person name="Han J."/>
            <person name="Zhang C."/>
            <person name="Tang P."/>
            <person name="Qi F."/>
            <person name="Zhang K."/>
            <person name="Liang L."/>
        </authorList>
    </citation>
    <scope>NUCLEOTIDE SEQUENCE</scope>
    <source>
        <strain evidence="1">YMF1.00683</strain>
    </source>
</reference>
<dbReference type="InterPro" id="IPR043519">
    <property type="entry name" value="NT_sf"/>
</dbReference>
<accession>A0AB34FLL8</accession>
<dbReference type="InterPro" id="IPR007344">
    <property type="entry name" value="GrpB/CoaE"/>
</dbReference>
<organism evidence="1 2">
    <name type="scientific">Purpureocillium lavendulum</name>
    <dbReference type="NCBI Taxonomy" id="1247861"/>
    <lineage>
        <taxon>Eukaryota</taxon>
        <taxon>Fungi</taxon>
        <taxon>Dikarya</taxon>
        <taxon>Ascomycota</taxon>
        <taxon>Pezizomycotina</taxon>
        <taxon>Sordariomycetes</taxon>
        <taxon>Hypocreomycetidae</taxon>
        <taxon>Hypocreales</taxon>
        <taxon>Ophiocordycipitaceae</taxon>
        <taxon>Purpureocillium</taxon>
    </lineage>
</organism>
<dbReference type="AlphaFoldDB" id="A0AB34FLL8"/>
<evidence type="ECO:0000313" key="2">
    <source>
        <dbReference type="Proteomes" id="UP001163105"/>
    </source>
</evidence>
<gene>
    <name evidence="1" type="ORF">O9K51_07939</name>
</gene>
<dbReference type="Pfam" id="PF04229">
    <property type="entry name" value="GrpB"/>
    <property type="match status" value="1"/>
</dbReference>